<name>A0A7X6MG62_9ACTN</name>
<comment type="cofactor">
    <cofactor evidence="6">
        <name>Zn(2+)</name>
        <dbReference type="ChEBI" id="CHEBI:29105"/>
    </cofactor>
    <text evidence="6">Binds 1 zinc ion per subunit.</text>
</comment>
<feature type="domain" description="Peptidase M48" evidence="8">
    <location>
        <begin position="132"/>
        <end position="219"/>
    </location>
</feature>
<dbReference type="AlphaFoldDB" id="A0A7X6MG62"/>
<keyword evidence="5 6" id="KW-0482">Metalloprotease</keyword>
<keyword evidence="4 6" id="KW-0862">Zinc</keyword>
<evidence type="ECO:0000313" key="10">
    <source>
        <dbReference type="Proteomes" id="UP000553209"/>
    </source>
</evidence>
<dbReference type="Gene3D" id="3.30.2010.10">
    <property type="entry name" value="Metalloproteases ('zincins'), catalytic domain"/>
    <property type="match status" value="1"/>
</dbReference>
<dbReference type="InterPro" id="IPR052173">
    <property type="entry name" value="Beta-lactam_resp_regulator"/>
</dbReference>
<dbReference type="GO" id="GO:0004222">
    <property type="term" value="F:metalloendopeptidase activity"/>
    <property type="evidence" value="ECO:0007669"/>
    <property type="project" value="InterPro"/>
</dbReference>
<evidence type="ECO:0000256" key="5">
    <source>
        <dbReference type="ARBA" id="ARBA00023049"/>
    </source>
</evidence>
<feature type="transmembrane region" description="Helical" evidence="7">
    <location>
        <begin position="41"/>
        <end position="64"/>
    </location>
</feature>
<keyword evidence="7" id="KW-0812">Transmembrane</keyword>
<dbReference type="PANTHER" id="PTHR34978">
    <property type="entry name" value="POSSIBLE SENSOR-TRANSDUCER PROTEIN BLAR"/>
    <property type="match status" value="1"/>
</dbReference>
<keyword evidence="10" id="KW-1185">Reference proteome</keyword>
<evidence type="ECO:0000256" key="2">
    <source>
        <dbReference type="ARBA" id="ARBA00022723"/>
    </source>
</evidence>
<feature type="transmembrane region" description="Helical" evidence="7">
    <location>
        <begin position="287"/>
        <end position="311"/>
    </location>
</feature>
<gene>
    <name evidence="9" type="ORF">HGB44_15515</name>
</gene>
<evidence type="ECO:0000259" key="8">
    <source>
        <dbReference type="Pfam" id="PF01435"/>
    </source>
</evidence>
<keyword evidence="2" id="KW-0479">Metal-binding</keyword>
<keyword evidence="7" id="KW-0472">Membrane</keyword>
<dbReference type="Pfam" id="PF01435">
    <property type="entry name" value="Peptidase_M48"/>
    <property type="match status" value="1"/>
</dbReference>
<dbReference type="InterPro" id="IPR001915">
    <property type="entry name" value="Peptidase_M48"/>
</dbReference>
<evidence type="ECO:0000256" key="7">
    <source>
        <dbReference type="SAM" id="Phobius"/>
    </source>
</evidence>
<accession>A0A7X6MG62</accession>
<keyword evidence="7" id="KW-1133">Transmembrane helix</keyword>
<evidence type="ECO:0000256" key="1">
    <source>
        <dbReference type="ARBA" id="ARBA00022670"/>
    </source>
</evidence>
<evidence type="ECO:0000256" key="3">
    <source>
        <dbReference type="ARBA" id="ARBA00022801"/>
    </source>
</evidence>
<sequence>MMVTLVLAAYSAVGIAVAAPLLARAAWVERAPRLALVLWQALAASVVMAAALAGLAVVVPVLPLSADLAGLLQMCLMMLRGTYSTFGEGLASTAGLAVAFGIVGRCTYGVSAEWVRVLRERRHHLRILAMVGTGNEHLGATVLDHGAAAAYCLPGRGGRVVLTSAALAALDEAGLEAVLAHEQAHLSGRHHLLVALTRGVERAFPFVRAFALARSETARLVELAADDAATLATDRLTVAGALLALAKGGSSKQSPMPEAVLAASGHGTGNRVRRLIDGRTRLSPWQVVLGGAIAVAVVIAPLAVVVIPAIAMAGAHCCPTP</sequence>
<dbReference type="PANTHER" id="PTHR34978:SF3">
    <property type="entry name" value="SLR0241 PROTEIN"/>
    <property type="match status" value="1"/>
</dbReference>
<dbReference type="Proteomes" id="UP000553209">
    <property type="component" value="Unassembled WGS sequence"/>
</dbReference>
<keyword evidence="3 6" id="KW-0378">Hydrolase</keyword>
<evidence type="ECO:0000313" key="9">
    <source>
        <dbReference type="EMBL" id="NKY99058.1"/>
    </source>
</evidence>
<evidence type="ECO:0000256" key="4">
    <source>
        <dbReference type="ARBA" id="ARBA00022833"/>
    </source>
</evidence>
<dbReference type="EMBL" id="JAAXPG010000013">
    <property type="protein sequence ID" value="NKY99058.1"/>
    <property type="molecule type" value="Genomic_DNA"/>
</dbReference>
<organism evidence="9 10">
    <name type="scientific">Nocardiopsis alborubida</name>
    <dbReference type="NCBI Taxonomy" id="146802"/>
    <lineage>
        <taxon>Bacteria</taxon>
        <taxon>Bacillati</taxon>
        <taxon>Actinomycetota</taxon>
        <taxon>Actinomycetes</taxon>
        <taxon>Streptosporangiales</taxon>
        <taxon>Nocardiopsidaceae</taxon>
        <taxon>Nocardiopsis</taxon>
    </lineage>
</organism>
<dbReference type="CDD" id="cd07326">
    <property type="entry name" value="M56_BlaR1_MecR1_like"/>
    <property type="match status" value="1"/>
</dbReference>
<comment type="similarity">
    <text evidence="6">Belongs to the peptidase M48 family.</text>
</comment>
<keyword evidence="1 6" id="KW-0645">Protease</keyword>
<reference evidence="9 10" key="1">
    <citation type="submission" date="2020-04" db="EMBL/GenBank/DDBJ databases">
        <title>MicrobeNet Type strains.</title>
        <authorList>
            <person name="Nicholson A.C."/>
        </authorList>
    </citation>
    <scope>NUCLEOTIDE SEQUENCE [LARGE SCALE GENOMIC DNA]</scope>
    <source>
        <strain evidence="9 10">ATCC 23612</strain>
    </source>
</reference>
<dbReference type="GO" id="GO:0006508">
    <property type="term" value="P:proteolysis"/>
    <property type="evidence" value="ECO:0007669"/>
    <property type="project" value="UniProtKB-KW"/>
</dbReference>
<protein>
    <submittedName>
        <fullName evidence="9">M56 family metallopeptidase</fullName>
    </submittedName>
</protein>
<evidence type="ECO:0000256" key="6">
    <source>
        <dbReference type="RuleBase" id="RU003983"/>
    </source>
</evidence>
<comment type="caution">
    <text evidence="9">The sequence shown here is derived from an EMBL/GenBank/DDBJ whole genome shotgun (WGS) entry which is preliminary data.</text>
</comment>
<proteinExistence type="inferred from homology"/>
<dbReference type="GO" id="GO:0046872">
    <property type="term" value="F:metal ion binding"/>
    <property type="evidence" value="ECO:0007669"/>
    <property type="project" value="UniProtKB-KW"/>
</dbReference>